<evidence type="ECO:0000313" key="7">
    <source>
        <dbReference type="EMBL" id="CAD5112502.1"/>
    </source>
</evidence>
<dbReference type="InterPro" id="IPR002937">
    <property type="entry name" value="Amino_oxidase"/>
</dbReference>
<keyword evidence="5" id="KW-0732">Signal</keyword>
<feature type="binding site" evidence="3">
    <location>
        <position position="241"/>
    </location>
    <ligand>
        <name>substrate</name>
    </ligand>
</feature>
<dbReference type="EMBL" id="CAJFCJ010000002">
    <property type="protein sequence ID" value="CAD5112502.1"/>
    <property type="molecule type" value="Genomic_DNA"/>
</dbReference>
<dbReference type="OrthoDB" id="5046242at2759"/>
<organism evidence="7 8">
    <name type="scientific">Dimorphilus gyrociliatus</name>
    <dbReference type="NCBI Taxonomy" id="2664684"/>
    <lineage>
        <taxon>Eukaryota</taxon>
        <taxon>Metazoa</taxon>
        <taxon>Spiralia</taxon>
        <taxon>Lophotrochozoa</taxon>
        <taxon>Annelida</taxon>
        <taxon>Polychaeta</taxon>
        <taxon>Polychaeta incertae sedis</taxon>
        <taxon>Dinophilidae</taxon>
        <taxon>Dimorphilus</taxon>
    </lineage>
</organism>
<dbReference type="InterPro" id="IPR036188">
    <property type="entry name" value="FAD/NAD-bd_sf"/>
</dbReference>
<dbReference type="InterPro" id="IPR001613">
    <property type="entry name" value="Flavin_amine_oxidase"/>
</dbReference>
<feature type="domain" description="Amine oxidase" evidence="6">
    <location>
        <begin position="29"/>
        <end position="461"/>
    </location>
</feature>
<dbReference type="EC" id="1.4.3.-" evidence="4"/>
<keyword evidence="2 4" id="KW-0560">Oxidoreductase</keyword>
<keyword evidence="8" id="KW-1185">Reference proteome</keyword>
<dbReference type="PRINTS" id="PR00757">
    <property type="entry name" value="AMINEOXDASEF"/>
</dbReference>
<keyword evidence="4" id="KW-0285">Flavoprotein</keyword>
<dbReference type="PANTHER" id="PTHR10742:SF410">
    <property type="entry name" value="LYSINE-SPECIFIC HISTONE DEMETHYLASE 2"/>
    <property type="match status" value="1"/>
</dbReference>
<gene>
    <name evidence="7" type="ORF">DGYR_LOCUS1632</name>
</gene>
<feature type="signal peptide" evidence="5">
    <location>
        <begin position="1"/>
        <end position="19"/>
    </location>
</feature>
<reference evidence="7 8" key="1">
    <citation type="submission" date="2020-08" db="EMBL/GenBank/DDBJ databases">
        <authorList>
            <person name="Hejnol A."/>
        </authorList>
    </citation>
    <scope>NUCLEOTIDE SEQUENCE [LARGE SCALE GENOMIC DNA]</scope>
</reference>
<feature type="chain" id="PRO_5029903024" description="Amine oxidase" evidence="5">
    <location>
        <begin position="20"/>
        <end position="488"/>
    </location>
</feature>
<dbReference type="Proteomes" id="UP000549394">
    <property type="component" value="Unassembled WGS sequence"/>
</dbReference>
<dbReference type="InterPro" id="IPR050281">
    <property type="entry name" value="Flavin_monoamine_oxidase"/>
</dbReference>
<evidence type="ECO:0000259" key="6">
    <source>
        <dbReference type="Pfam" id="PF01593"/>
    </source>
</evidence>
<evidence type="ECO:0000256" key="3">
    <source>
        <dbReference type="PIRSR" id="PIRSR601613-1"/>
    </source>
</evidence>
<comment type="cofactor">
    <cofactor evidence="1 4">
        <name>FAD</name>
        <dbReference type="ChEBI" id="CHEBI:57692"/>
    </cofactor>
</comment>
<accession>A0A7I8VBC6</accession>
<dbReference type="SUPFAM" id="SSF54373">
    <property type="entry name" value="FAD-linked reductases, C-terminal domain"/>
    <property type="match status" value="1"/>
</dbReference>
<name>A0A7I8VBC6_9ANNE</name>
<keyword evidence="4" id="KW-0274">FAD</keyword>
<evidence type="ECO:0000256" key="5">
    <source>
        <dbReference type="SAM" id="SignalP"/>
    </source>
</evidence>
<feature type="binding site" evidence="3">
    <location>
        <position position="30"/>
    </location>
    <ligand>
        <name>FAD</name>
        <dbReference type="ChEBI" id="CHEBI:57692"/>
    </ligand>
</feature>
<evidence type="ECO:0000256" key="2">
    <source>
        <dbReference type="ARBA" id="ARBA00023002"/>
    </source>
</evidence>
<protein>
    <recommendedName>
        <fullName evidence="4">Amine oxidase</fullName>
        <ecNumber evidence="4">1.4.3.-</ecNumber>
    </recommendedName>
</protein>
<evidence type="ECO:0000313" key="8">
    <source>
        <dbReference type="Proteomes" id="UP000549394"/>
    </source>
</evidence>
<dbReference type="AlphaFoldDB" id="A0A7I8VBC6"/>
<evidence type="ECO:0000256" key="1">
    <source>
        <dbReference type="ARBA" id="ARBA00001974"/>
    </source>
</evidence>
<dbReference type="Gene3D" id="3.50.50.60">
    <property type="entry name" value="FAD/NAD(P)-binding domain"/>
    <property type="match status" value="1"/>
</dbReference>
<dbReference type="Gene3D" id="3.90.660.10">
    <property type="match status" value="1"/>
</dbReference>
<dbReference type="GO" id="GO:0008131">
    <property type="term" value="F:primary methylamine oxidase activity"/>
    <property type="evidence" value="ECO:0007669"/>
    <property type="project" value="UniProtKB-ARBA"/>
</dbReference>
<dbReference type="Pfam" id="PF01593">
    <property type="entry name" value="Amino_oxidase"/>
    <property type="match status" value="1"/>
</dbReference>
<comment type="caution">
    <text evidence="7">The sequence shown here is derived from an EMBL/GenBank/DDBJ whole genome shotgun (WGS) entry which is preliminary data.</text>
</comment>
<evidence type="ECO:0000256" key="4">
    <source>
        <dbReference type="RuleBase" id="RU362067"/>
    </source>
</evidence>
<feature type="binding site" evidence="3">
    <location>
        <begin position="49"/>
        <end position="50"/>
    </location>
    <ligand>
        <name>FAD</name>
        <dbReference type="ChEBI" id="CHEBI:57692"/>
    </ligand>
</feature>
<sequence>MRSLFILIVSIIILDFVKSKDIIIVGAGISGISAARILINGGHNVTVLEARNRVGGRIHTVEVNNNKVDLGASWIHKDNDNHPIYKLAEKFNLKTKEIASSYKVFTKNDQNERIEVNSSLLDEKYEEYIQLIKSLASDSSKLSSNISVYDYLKNKNLLKSITENKFNGFFLSRTEIDFSASFKSLSAKLTGKRFTKSSDKNENGEKTPVLIFPNGYLDIVSNLIKGVGKEKVVKVSLEKVVTNVTVKDKVSVKTKDGSSYTGDYVIITIPLGVLKNDTITFNPPISEKKRDAINSVGFGTLNKAYLEFKVPFPDNETHIYYFMQNKFQNRNYFNDFYNLGRWIDKSAFMSLSPSTEDQNSEEIDDTSITESCLTRLSIIFNKSIVELKESWNSTIRTRWQADEFSQGSFSYPQVGTTLEDYEELRRSHQKYVLFAGEHTSNQNYGTVQGGYNSGVKAACEIDKKLCSTSSAPVFKIPLVLISSIKIEE</sequence>
<dbReference type="PANTHER" id="PTHR10742">
    <property type="entry name" value="FLAVIN MONOAMINE OXIDASE"/>
    <property type="match status" value="1"/>
</dbReference>
<comment type="similarity">
    <text evidence="4">Belongs to the flavin monoamine oxidase family.</text>
</comment>
<dbReference type="SUPFAM" id="SSF51905">
    <property type="entry name" value="FAD/NAD(P)-binding domain"/>
    <property type="match status" value="1"/>
</dbReference>
<proteinExistence type="inferred from homology"/>